<protein>
    <submittedName>
        <fullName evidence="1 3">Uncharacterized protein</fullName>
    </submittedName>
</protein>
<reference evidence="1 2" key="2">
    <citation type="submission" date="2018-11" db="EMBL/GenBank/DDBJ databases">
        <authorList>
            <consortium name="Pathogen Informatics"/>
        </authorList>
    </citation>
    <scope>NUCLEOTIDE SEQUENCE [LARGE SCALE GENOMIC DNA]</scope>
    <source>
        <strain evidence="1">Dakar</strain>
        <strain evidence="2">Dakar, Senegal</strain>
    </source>
</reference>
<sequence>MLGVFLNLHKCLSDDCKSGNQLSDCFQSNLRFFTGKLEQLKRVGRTGWGISL</sequence>
<evidence type="ECO:0000313" key="3">
    <source>
        <dbReference type="WBParaSite" id="SCUD_0002066601-mRNA-1"/>
    </source>
</evidence>
<gene>
    <name evidence="1" type="ORF">SCUD_LOCUS20665</name>
</gene>
<reference evidence="3" key="1">
    <citation type="submission" date="2016-06" db="UniProtKB">
        <authorList>
            <consortium name="WormBaseParasite"/>
        </authorList>
    </citation>
    <scope>IDENTIFICATION</scope>
</reference>
<evidence type="ECO:0000313" key="2">
    <source>
        <dbReference type="Proteomes" id="UP000279833"/>
    </source>
</evidence>
<evidence type="ECO:0000313" key="1">
    <source>
        <dbReference type="EMBL" id="VDP72973.1"/>
    </source>
</evidence>
<organism evidence="3">
    <name type="scientific">Schistosoma curassoni</name>
    <dbReference type="NCBI Taxonomy" id="6186"/>
    <lineage>
        <taxon>Eukaryota</taxon>
        <taxon>Metazoa</taxon>
        <taxon>Spiralia</taxon>
        <taxon>Lophotrochozoa</taxon>
        <taxon>Platyhelminthes</taxon>
        <taxon>Trematoda</taxon>
        <taxon>Digenea</taxon>
        <taxon>Strigeidida</taxon>
        <taxon>Schistosomatoidea</taxon>
        <taxon>Schistosomatidae</taxon>
        <taxon>Schistosoma</taxon>
    </lineage>
</organism>
<dbReference type="EMBL" id="UZAK01044775">
    <property type="protein sequence ID" value="VDP72973.1"/>
    <property type="molecule type" value="Genomic_DNA"/>
</dbReference>
<dbReference type="Proteomes" id="UP000279833">
    <property type="component" value="Unassembled WGS sequence"/>
</dbReference>
<proteinExistence type="predicted"/>
<accession>A0A183L015</accession>
<keyword evidence="2" id="KW-1185">Reference proteome</keyword>
<dbReference type="WBParaSite" id="SCUD_0002066601-mRNA-1">
    <property type="protein sequence ID" value="SCUD_0002066601-mRNA-1"/>
    <property type="gene ID" value="SCUD_0002066601"/>
</dbReference>
<name>A0A183L015_9TREM</name>
<dbReference type="AlphaFoldDB" id="A0A183L015"/>